<evidence type="ECO:0000313" key="1">
    <source>
        <dbReference type="EMBL" id="MCM0620351.1"/>
    </source>
</evidence>
<dbReference type="AlphaFoldDB" id="A0A9X2D6R9"/>
<name>A0A9X2D6R9_9ACTN</name>
<evidence type="ECO:0000313" key="2">
    <source>
        <dbReference type="Proteomes" id="UP001139485"/>
    </source>
</evidence>
<comment type="caution">
    <text evidence="1">The sequence shown here is derived from an EMBL/GenBank/DDBJ whole genome shotgun (WGS) entry which is preliminary data.</text>
</comment>
<reference evidence="1" key="1">
    <citation type="submission" date="2022-05" db="EMBL/GenBank/DDBJ databases">
        <authorList>
            <person name="Tuo L."/>
        </authorList>
    </citation>
    <scope>NUCLEOTIDE SEQUENCE</scope>
    <source>
        <strain evidence="1">BSK12Z-4</strain>
    </source>
</reference>
<gene>
    <name evidence="1" type="ORF">M8330_08580</name>
</gene>
<dbReference type="EMBL" id="JAMOIL010000009">
    <property type="protein sequence ID" value="MCM0620351.1"/>
    <property type="molecule type" value="Genomic_DNA"/>
</dbReference>
<dbReference type="RefSeq" id="WP_250827003.1">
    <property type="nucleotide sequence ID" value="NZ_JAMOIL010000009.1"/>
</dbReference>
<accession>A0A9X2D6R9</accession>
<dbReference type="Proteomes" id="UP001139485">
    <property type="component" value="Unassembled WGS sequence"/>
</dbReference>
<sequence length="105" mass="11076">MPAPTPVSDLLARLPLGWSEVRYRGRRWSVTRSVQVGGRSQKVLAHELGGTGLVSANVYVPDDGVERFRPCEMPAEEVVAFLEGWVPVAAPSAGGMTGGAAADVT</sequence>
<keyword evidence="2" id="KW-1185">Reference proteome</keyword>
<proteinExistence type="predicted"/>
<organism evidence="1 2">
    <name type="scientific">Nocardioides bruguierae</name>
    <dbReference type="NCBI Taxonomy" id="2945102"/>
    <lineage>
        <taxon>Bacteria</taxon>
        <taxon>Bacillati</taxon>
        <taxon>Actinomycetota</taxon>
        <taxon>Actinomycetes</taxon>
        <taxon>Propionibacteriales</taxon>
        <taxon>Nocardioidaceae</taxon>
        <taxon>Nocardioides</taxon>
    </lineage>
</organism>
<protein>
    <submittedName>
        <fullName evidence="1">Peptide methionine sulfoxide reductase</fullName>
    </submittedName>
</protein>